<feature type="region of interest" description="Disordered" evidence="1">
    <location>
        <begin position="142"/>
        <end position="199"/>
    </location>
</feature>
<reference evidence="3 4" key="1">
    <citation type="submission" date="2018-05" db="EMBL/GenBank/DDBJ databases">
        <title>Genomic Encyclopedia of Type Strains, Phase IV (KMG-IV): sequencing the most valuable type-strain genomes for metagenomic binning, comparative biology and taxonomic classification.</title>
        <authorList>
            <person name="Goeker M."/>
        </authorList>
    </citation>
    <scope>NUCLEOTIDE SEQUENCE [LARGE SCALE GENOMIC DNA]</scope>
    <source>
        <strain evidence="3 4">DSM 2626</strain>
    </source>
</reference>
<evidence type="ECO:0000256" key="1">
    <source>
        <dbReference type="SAM" id="MobiDB-lite"/>
    </source>
</evidence>
<name>A0A8E3B379_RHILI</name>
<dbReference type="AlphaFoldDB" id="A0A8E3B379"/>
<keyword evidence="2" id="KW-0472">Membrane</keyword>
<dbReference type="GeneID" id="61054759"/>
<sequence length="199" mass="21351">MTTISEPDMPAIDIGNQEQREQRATEKPGNPRTIGIVLASGALLITAINMAAAVYLYRGISDLRFVEARLEQLGAFEQRIAARLDTVNNGFQSRFEKLDSQLQGSFNEINGNIARLGQNVPVAGGEAVSSAAEPSEITTSTLAQAPEALDGESASEPGVIEAPRAPRKSTAPASPPAPSSNYQRIQQPDGKVYYRRINN</sequence>
<dbReference type="EMBL" id="QGGH01000010">
    <property type="protein sequence ID" value="PWJ88680.1"/>
    <property type="molecule type" value="Genomic_DNA"/>
</dbReference>
<accession>A0A8E3B379</accession>
<gene>
    <name evidence="3" type="ORF">C8D77_110147</name>
</gene>
<keyword evidence="2" id="KW-1133">Transmembrane helix</keyword>
<organism evidence="3 4">
    <name type="scientific">Rhizobium loti</name>
    <name type="common">Mesorhizobium loti</name>
    <dbReference type="NCBI Taxonomy" id="381"/>
    <lineage>
        <taxon>Bacteria</taxon>
        <taxon>Pseudomonadati</taxon>
        <taxon>Pseudomonadota</taxon>
        <taxon>Alphaproteobacteria</taxon>
        <taxon>Hyphomicrobiales</taxon>
        <taxon>Phyllobacteriaceae</taxon>
        <taxon>Mesorhizobium</taxon>
    </lineage>
</organism>
<comment type="caution">
    <text evidence="3">The sequence shown here is derived from an EMBL/GenBank/DDBJ whole genome shotgun (WGS) entry which is preliminary data.</text>
</comment>
<evidence type="ECO:0000256" key="2">
    <source>
        <dbReference type="SAM" id="Phobius"/>
    </source>
</evidence>
<feature type="transmembrane region" description="Helical" evidence="2">
    <location>
        <begin position="34"/>
        <end position="57"/>
    </location>
</feature>
<evidence type="ECO:0000313" key="4">
    <source>
        <dbReference type="Proteomes" id="UP000245631"/>
    </source>
</evidence>
<dbReference type="RefSeq" id="WP_109670123.1">
    <property type="nucleotide sequence ID" value="NZ_QGGH01000010.1"/>
</dbReference>
<protein>
    <submittedName>
        <fullName evidence="3">Uncharacterized protein</fullName>
    </submittedName>
</protein>
<keyword evidence="2" id="KW-0812">Transmembrane</keyword>
<dbReference type="Proteomes" id="UP000245631">
    <property type="component" value="Unassembled WGS sequence"/>
</dbReference>
<proteinExistence type="predicted"/>
<evidence type="ECO:0000313" key="3">
    <source>
        <dbReference type="EMBL" id="PWJ88680.1"/>
    </source>
</evidence>